<evidence type="ECO:0000256" key="2">
    <source>
        <dbReference type="ARBA" id="ARBA00003213"/>
    </source>
</evidence>
<comment type="subunit">
    <text evidence="10">Monomer.</text>
</comment>
<name>A0AAE3KWT3_9BACT</name>
<comment type="caution">
    <text evidence="10">Lacks conserved residue(s) required for the propagation of feature annotation.</text>
</comment>
<dbReference type="PANTHER" id="PTHR11088:SF60">
    <property type="entry name" value="TRNA DIMETHYLALLYLTRANSFERASE"/>
    <property type="match status" value="1"/>
</dbReference>
<dbReference type="InterPro" id="IPR018022">
    <property type="entry name" value="IPT"/>
</dbReference>
<evidence type="ECO:0000256" key="10">
    <source>
        <dbReference type="HAMAP-Rule" id="MF_00185"/>
    </source>
</evidence>
<dbReference type="PANTHER" id="PTHR11088">
    <property type="entry name" value="TRNA DIMETHYLALLYLTRANSFERASE"/>
    <property type="match status" value="1"/>
</dbReference>
<dbReference type="EMBL" id="RJUF01000198">
    <property type="protein sequence ID" value="MCP9766236.1"/>
    <property type="molecule type" value="Genomic_DNA"/>
</dbReference>
<feature type="binding site" evidence="10">
    <location>
        <begin position="17"/>
        <end position="24"/>
    </location>
    <ligand>
        <name>ATP</name>
        <dbReference type="ChEBI" id="CHEBI:30616"/>
    </ligand>
</feature>
<evidence type="ECO:0000256" key="7">
    <source>
        <dbReference type="ARBA" id="ARBA00022840"/>
    </source>
</evidence>
<keyword evidence="15" id="KW-1185">Reference proteome</keyword>
<evidence type="ECO:0000256" key="6">
    <source>
        <dbReference type="ARBA" id="ARBA00022741"/>
    </source>
</evidence>
<evidence type="ECO:0000256" key="12">
    <source>
        <dbReference type="RuleBase" id="RU003784"/>
    </source>
</evidence>
<dbReference type="EC" id="2.5.1.75" evidence="10"/>
<dbReference type="HAMAP" id="MF_00185">
    <property type="entry name" value="IPP_trans"/>
    <property type="match status" value="1"/>
</dbReference>
<feature type="site" description="Interaction with substrate tRNA" evidence="10">
    <location>
        <position position="108"/>
    </location>
</feature>
<keyword evidence="4 10" id="KW-0808">Transferase</keyword>
<keyword evidence="5 10" id="KW-0819">tRNA processing</keyword>
<keyword evidence="6 10" id="KW-0547">Nucleotide-binding</keyword>
<keyword evidence="7 10" id="KW-0067">ATP-binding</keyword>
<comment type="function">
    <text evidence="2 10 12">Catalyzes the transfer of a dimethylallyl group onto the adenine at position 37 in tRNAs that read codons beginning with uridine, leading to the formation of N6-(dimethylallyl)adenosine (i(6)A).</text>
</comment>
<gene>
    <name evidence="10 14" type="primary">miaA</name>
    <name evidence="14" type="ORF">EGI31_25135</name>
</gene>
<reference evidence="14 15" key="1">
    <citation type="submission" date="2018-11" db="EMBL/GenBank/DDBJ databases">
        <title>Novel bacteria species description.</title>
        <authorList>
            <person name="Han J.-H."/>
        </authorList>
    </citation>
    <scope>NUCLEOTIDE SEQUENCE [LARGE SCALE GENOMIC DNA]</scope>
    <source>
        <strain evidence="14 15">KCTC23259</strain>
    </source>
</reference>
<evidence type="ECO:0000256" key="4">
    <source>
        <dbReference type="ARBA" id="ARBA00022679"/>
    </source>
</evidence>
<evidence type="ECO:0000256" key="1">
    <source>
        <dbReference type="ARBA" id="ARBA00001946"/>
    </source>
</evidence>
<evidence type="ECO:0000256" key="11">
    <source>
        <dbReference type="RuleBase" id="RU003783"/>
    </source>
</evidence>
<dbReference type="Gene3D" id="1.10.20.140">
    <property type="match status" value="1"/>
</dbReference>
<keyword evidence="8 10" id="KW-0460">Magnesium</keyword>
<dbReference type="AlphaFoldDB" id="A0AAE3KWT3"/>
<dbReference type="NCBIfam" id="TIGR00174">
    <property type="entry name" value="miaA"/>
    <property type="match status" value="1"/>
</dbReference>
<comment type="cofactor">
    <cofactor evidence="1 10">
        <name>Mg(2+)</name>
        <dbReference type="ChEBI" id="CHEBI:18420"/>
    </cofactor>
</comment>
<feature type="region of interest" description="Interaction with substrate tRNA" evidence="10">
    <location>
        <begin position="42"/>
        <end position="45"/>
    </location>
</feature>
<comment type="caution">
    <text evidence="14">The sequence shown here is derived from an EMBL/GenBank/DDBJ whole genome shotgun (WGS) entry which is preliminary data.</text>
</comment>
<evidence type="ECO:0000313" key="15">
    <source>
        <dbReference type="Proteomes" id="UP001204144"/>
    </source>
</evidence>
<sequence>MEFLIEEQLPTLIIIVGPTAVGKTDLCVKLAQWLSCDIISCDSRQFYKELSIGTAKPTLEEMQNVKHHFIDSHSVEVLYSAGDFERDVEAFLESYFQQNNVVIMTGGSGLFVDAVVNGLDDMPEAPLELRAELMQRLENGEKESMQNELKSLDAVAYQNIDIHNSQRLVRALEVCLSTSKPFSSFQKKGEKKHFYKIVKIGIERPREELYQRINLRVEAMFEQGLLDEVKGLREFKDKNALQTVGYREVFGFLEGEQDLPTTMDLIKRNTRRYAKRQLTWFKNKDSFEWFDAQSFEEIKEFISKEIS</sequence>
<dbReference type="InterPro" id="IPR039657">
    <property type="entry name" value="Dimethylallyltransferase"/>
</dbReference>
<feature type="site" description="Interaction with substrate tRNA" evidence="10">
    <location>
        <position position="130"/>
    </location>
</feature>
<comment type="catalytic activity">
    <reaction evidence="9 10 11">
        <text>adenosine(37) in tRNA + dimethylallyl diphosphate = N(6)-dimethylallyladenosine(37) in tRNA + diphosphate</text>
        <dbReference type="Rhea" id="RHEA:26482"/>
        <dbReference type="Rhea" id="RHEA-COMP:10162"/>
        <dbReference type="Rhea" id="RHEA-COMP:10375"/>
        <dbReference type="ChEBI" id="CHEBI:33019"/>
        <dbReference type="ChEBI" id="CHEBI:57623"/>
        <dbReference type="ChEBI" id="CHEBI:74411"/>
        <dbReference type="ChEBI" id="CHEBI:74415"/>
        <dbReference type="EC" id="2.5.1.75"/>
    </reaction>
</comment>
<dbReference type="GO" id="GO:0052381">
    <property type="term" value="F:tRNA dimethylallyltransferase activity"/>
    <property type="evidence" value="ECO:0007669"/>
    <property type="project" value="UniProtKB-UniRule"/>
</dbReference>
<dbReference type="GO" id="GO:0006400">
    <property type="term" value="P:tRNA modification"/>
    <property type="evidence" value="ECO:0007669"/>
    <property type="project" value="TreeGrafter"/>
</dbReference>
<evidence type="ECO:0000256" key="3">
    <source>
        <dbReference type="ARBA" id="ARBA00005842"/>
    </source>
</evidence>
<evidence type="ECO:0000256" key="13">
    <source>
        <dbReference type="RuleBase" id="RU003785"/>
    </source>
</evidence>
<dbReference type="Pfam" id="PF01715">
    <property type="entry name" value="IPPT"/>
    <property type="match status" value="1"/>
</dbReference>
<dbReference type="GO" id="GO:0005524">
    <property type="term" value="F:ATP binding"/>
    <property type="evidence" value="ECO:0007669"/>
    <property type="project" value="UniProtKB-UniRule"/>
</dbReference>
<accession>A0AAE3KWT3</accession>
<organism evidence="14 15">
    <name type="scientific">Lacihabitans soyangensis</name>
    <dbReference type="NCBI Taxonomy" id="869394"/>
    <lineage>
        <taxon>Bacteria</taxon>
        <taxon>Pseudomonadati</taxon>
        <taxon>Bacteroidota</taxon>
        <taxon>Cytophagia</taxon>
        <taxon>Cytophagales</taxon>
        <taxon>Leadbetterellaceae</taxon>
        <taxon>Lacihabitans</taxon>
    </lineage>
</organism>
<evidence type="ECO:0000256" key="5">
    <source>
        <dbReference type="ARBA" id="ARBA00022694"/>
    </source>
</evidence>
<dbReference type="Proteomes" id="UP001204144">
    <property type="component" value="Unassembled WGS sequence"/>
</dbReference>
<protein>
    <recommendedName>
        <fullName evidence="10">tRNA dimethylallyltransferase</fullName>
        <ecNumber evidence="10">2.5.1.75</ecNumber>
    </recommendedName>
    <alternativeName>
        <fullName evidence="10">Dimethylallyl diphosphate:tRNA dimethylallyltransferase</fullName>
        <shortName evidence="10">DMAPP:tRNA dimethylallyltransferase</shortName>
        <shortName evidence="10">DMATase</shortName>
    </alternativeName>
    <alternativeName>
        <fullName evidence="10">Isopentenyl-diphosphate:tRNA isopentenyltransferase</fullName>
        <shortName evidence="10">IPP transferase</shortName>
        <shortName evidence="10">IPPT</shortName>
        <shortName evidence="10">IPTase</shortName>
    </alternativeName>
</protein>
<dbReference type="SUPFAM" id="SSF52540">
    <property type="entry name" value="P-loop containing nucleoside triphosphate hydrolases"/>
    <property type="match status" value="2"/>
</dbReference>
<evidence type="ECO:0000313" key="14">
    <source>
        <dbReference type="EMBL" id="MCP9766236.1"/>
    </source>
</evidence>
<evidence type="ECO:0000256" key="9">
    <source>
        <dbReference type="ARBA" id="ARBA00049563"/>
    </source>
</evidence>
<feature type="region of interest" description="Interaction with substrate tRNA" evidence="10">
    <location>
        <begin position="166"/>
        <end position="170"/>
    </location>
</feature>
<feature type="binding site" evidence="10">
    <location>
        <begin position="19"/>
        <end position="24"/>
    </location>
    <ligand>
        <name>substrate</name>
    </ligand>
</feature>
<proteinExistence type="inferred from homology"/>
<evidence type="ECO:0000256" key="8">
    <source>
        <dbReference type="ARBA" id="ARBA00022842"/>
    </source>
</evidence>
<dbReference type="InterPro" id="IPR027417">
    <property type="entry name" value="P-loop_NTPase"/>
</dbReference>
<dbReference type="Gene3D" id="3.40.50.300">
    <property type="entry name" value="P-loop containing nucleotide triphosphate hydrolases"/>
    <property type="match status" value="1"/>
</dbReference>
<comment type="similarity">
    <text evidence="3 10 13">Belongs to the IPP transferase family.</text>
</comment>